<dbReference type="Gene3D" id="3.10.50.40">
    <property type="match status" value="1"/>
</dbReference>
<accession>A0A840VEA6</accession>
<evidence type="ECO:0000256" key="5">
    <source>
        <dbReference type="PROSITE-ProRule" id="PRU00277"/>
    </source>
</evidence>
<evidence type="ECO:0000256" key="3">
    <source>
        <dbReference type="ARBA" id="ARBA00023110"/>
    </source>
</evidence>
<feature type="signal peptide" evidence="7">
    <location>
        <begin position="1"/>
        <end position="21"/>
    </location>
</feature>
<keyword evidence="10" id="KW-1185">Reference proteome</keyword>
<evidence type="ECO:0000256" key="7">
    <source>
        <dbReference type="SAM" id="SignalP"/>
    </source>
</evidence>
<dbReference type="SUPFAM" id="SSF54534">
    <property type="entry name" value="FKBP-like"/>
    <property type="match status" value="1"/>
</dbReference>
<dbReference type="RefSeq" id="WP_184017110.1">
    <property type="nucleotide sequence ID" value="NZ_JACHFD010000005.1"/>
</dbReference>
<dbReference type="InterPro" id="IPR000774">
    <property type="entry name" value="PPIase_FKBP_N"/>
</dbReference>
<dbReference type="InterPro" id="IPR001179">
    <property type="entry name" value="PPIase_FKBP_dom"/>
</dbReference>
<keyword evidence="7" id="KW-0732">Signal</keyword>
<dbReference type="EC" id="5.2.1.8" evidence="6"/>
<proteinExistence type="inferred from homology"/>
<feature type="domain" description="PPIase FKBP-type" evidence="8">
    <location>
        <begin position="164"/>
        <end position="248"/>
    </location>
</feature>
<keyword evidence="3 5" id="KW-0697">Rotamase</keyword>
<comment type="similarity">
    <text evidence="2 6">Belongs to the FKBP-type PPIase family.</text>
</comment>
<name>A0A840VEA6_9BACT</name>
<evidence type="ECO:0000256" key="6">
    <source>
        <dbReference type="RuleBase" id="RU003915"/>
    </source>
</evidence>
<reference evidence="9 10" key="1">
    <citation type="submission" date="2020-08" db="EMBL/GenBank/DDBJ databases">
        <title>Genomic Encyclopedia of Type Strains, Phase IV (KMG-IV): sequencing the most valuable type-strain genomes for metagenomic binning, comparative biology and taxonomic classification.</title>
        <authorList>
            <person name="Goeker M."/>
        </authorList>
    </citation>
    <scope>NUCLEOTIDE SEQUENCE [LARGE SCALE GENOMIC DNA]</scope>
    <source>
        <strain evidence="9 10">YC6886</strain>
    </source>
</reference>
<dbReference type="GO" id="GO:0006457">
    <property type="term" value="P:protein folding"/>
    <property type="evidence" value="ECO:0007669"/>
    <property type="project" value="InterPro"/>
</dbReference>
<evidence type="ECO:0000313" key="10">
    <source>
        <dbReference type="Proteomes" id="UP000557717"/>
    </source>
</evidence>
<dbReference type="PANTHER" id="PTHR43811:SF19">
    <property type="entry name" value="39 KDA FK506-BINDING NUCLEAR PROTEIN"/>
    <property type="match status" value="1"/>
</dbReference>
<dbReference type="Proteomes" id="UP000557717">
    <property type="component" value="Unassembled WGS sequence"/>
</dbReference>
<dbReference type="PANTHER" id="PTHR43811">
    <property type="entry name" value="FKBP-TYPE PEPTIDYL-PROLYL CIS-TRANS ISOMERASE FKPA"/>
    <property type="match status" value="1"/>
</dbReference>
<dbReference type="Pfam" id="PF01346">
    <property type="entry name" value="FKBP_N"/>
    <property type="match status" value="1"/>
</dbReference>
<sequence length="266" mass="28319">MTQPFLIGTLAFGLASLIPVAAQETAPTPPVEAPAADPATVKPDSSYALGYRTGGEFGQRYGNFGITPDDLQTESFLAGFLAGFKGEDPAISEEKLGAAMQALGDLLQGREKEVAASNLETGKAFLAENAKKDGIKTTESGLQYQVLEPGGEETYQAPKEGEPDKEFLVNYRGTLIDGTEFDASPEGESVPMTLQVIDGFKEALQAMPIGAKWRLYIPSELAYGDQRRSAEIGPNSVLIFEVELEKIQDAPAAPAGMPFQLPGAQE</sequence>
<protein>
    <recommendedName>
        <fullName evidence="6">Peptidyl-prolyl cis-trans isomerase</fullName>
        <ecNumber evidence="6">5.2.1.8</ecNumber>
    </recommendedName>
</protein>
<gene>
    <name evidence="9" type="ORF">HNR46_001405</name>
</gene>
<dbReference type="InterPro" id="IPR036944">
    <property type="entry name" value="PPIase_FKBP_N_sf"/>
</dbReference>
<comment type="caution">
    <text evidence="9">The sequence shown here is derived from an EMBL/GenBank/DDBJ whole genome shotgun (WGS) entry which is preliminary data.</text>
</comment>
<dbReference type="Pfam" id="PF00254">
    <property type="entry name" value="FKBP_C"/>
    <property type="match status" value="1"/>
</dbReference>
<dbReference type="PROSITE" id="PS50059">
    <property type="entry name" value="FKBP_PPIASE"/>
    <property type="match status" value="1"/>
</dbReference>
<keyword evidence="4 5" id="KW-0413">Isomerase</keyword>
<evidence type="ECO:0000313" key="9">
    <source>
        <dbReference type="EMBL" id="MBB5351171.1"/>
    </source>
</evidence>
<comment type="catalytic activity">
    <reaction evidence="1 5 6">
        <text>[protein]-peptidylproline (omega=180) = [protein]-peptidylproline (omega=0)</text>
        <dbReference type="Rhea" id="RHEA:16237"/>
        <dbReference type="Rhea" id="RHEA-COMP:10747"/>
        <dbReference type="Rhea" id="RHEA-COMP:10748"/>
        <dbReference type="ChEBI" id="CHEBI:83833"/>
        <dbReference type="ChEBI" id="CHEBI:83834"/>
        <dbReference type="EC" id="5.2.1.8"/>
    </reaction>
</comment>
<dbReference type="EMBL" id="JACHFD010000005">
    <property type="protein sequence ID" value="MBB5351171.1"/>
    <property type="molecule type" value="Genomic_DNA"/>
</dbReference>
<dbReference type="GO" id="GO:0003755">
    <property type="term" value="F:peptidyl-prolyl cis-trans isomerase activity"/>
    <property type="evidence" value="ECO:0007669"/>
    <property type="project" value="UniProtKB-UniRule"/>
</dbReference>
<dbReference type="InterPro" id="IPR046357">
    <property type="entry name" value="PPIase_dom_sf"/>
</dbReference>
<feature type="chain" id="PRO_5032671696" description="Peptidyl-prolyl cis-trans isomerase" evidence="7">
    <location>
        <begin position="22"/>
        <end position="266"/>
    </location>
</feature>
<evidence type="ECO:0000256" key="4">
    <source>
        <dbReference type="ARBA" id="ARBA00023235"/>
    </source>
</evidence>
<evidence type="ECO:0000256" key="2">
    <source>
        <dbReference type="ARBA" id="ARBA00006577"/>
    </source>
</evidence>
<dbReference type="AlphaFoldDB" id="A0A840VEA6"/>
<dbReference type="Gene3D" id="1.10.287.460">
    <property type="entry name" value="Peptidyl-prolyl cis-trans isomerase, FKBP-type, N-terminal domain"/>
    <property type="match status" value="1"/>
</dbReference>
<organism evidence="9 10">
    <name type="scientific">Haloferula luteola</name>
    <dbReference type="NCBI Taxonomy" id="595692"/>
    <lineage>
        <taxon>Bacteria</taxon>
        <taxon>Pseudomonadati</taxon>
        <taxon>Verrucomicrobiota</taxon>
        <taxon>Verrucomicrobiia</taxon>
        <taxon>Verrucomicrobiales</taxon>
        <taxon>Verrucomicrobiaceae</taxon>
        <taxon>Haloferula</taxon>
    </lineage>
</organism>
<evidence type="ECO:0000256" key="1">
    <source>
        <dbReference type="ARBA" id="ARBA00000971"/>
    </source>
</evidence>
<evidence type="ECO:0000259" key="8">
    <source>
        <dbReference type="PROSITE" id="PS50059"/>
    </source>
</evidence>